<keyword evidence="1" id="KW-1133">Transmembrane helix</keyword>
<protein>
    <recommendedName>
        <fullName evidence="2">LssY-like C-terminal domain-containing protein</fullName>
    </recommendedName>
</protein>
<accession>A0ABT9URK1</accession>
<feature type="transmembrane region" description="Helical" evidence="1">
    <location>
        <begin position="21"/>
        <end position="40"/>
    </location>
</feature>
<dbReference type="Proteomes" id="UP001228504">
    <property type="component" value="Unassembled WGS sequence"/>
</dbReference>
<evidence type="ECO:0000313" key="3">
    <source>
        <dbReference type="EMBL" id="MDQ0149071.1"/>
    </source>
</evidence>
<feature type="transmembrane region" description="Helical" evidence="1">
    <location>
        <begin position="46"/>
        <end position="64"/>
    </location>
</feature>
<name>A0ABT9URK1_9FIRM</name>
<dbReference type="Pfam" id="PF14067">
    <property type="entry name" value="LssY_C"/>
    <property type="match status" value="1"/>
</dbReference>
<feature type="domain" description="LssY-like C-terminal" evidence="2">
    <location>
        <begin position="72"/>
        <end position="261"/>
    </location>
</feature>
<evidence type="ECO:0000259" key="2">
    <source>
        <dbReference type="Pfam" id="PF14067"/>
    </source>
</evidence>
<dbReference type="InterPro" id="IPR025902">
    <property type="entry name" value="LssY-like-C_dom"/>
</dbReference>
<sequence>MKYTINFCENKLNSILRLLKFILTIVLAIILYRAIFSSLFIRQIHIILYIALWFYISYIILPIATRLITKLYLPDYFIGRTKTNDGLLGDPINIAFYGTKEDLIKAFELNGWHIADNLNFKSSIKIGVASVLSKSYPCAPVSSLFLFSRKQDIAFEKEIHGTPRKRHHIRLWETPKDWYLPGGLQADWLASATYDKNIGLSLFTGQITHKIDPNVDGERDFVINSLKENNAIEKINFVDHFTSSYHGRNGGGDRIYTDGRLPFITLKTKDKL</sequence>
<proteinExistence type="predicted"/>
<gene>
    <name evidence="3" type="ORF">J2S18_001001</name>
</gene>
<comment type="caution">
    <text evidence="3">The sequence shown here is derived from an EMBL/GenBank/DDBJ whole genome shotgun (WGS) entry which is preliminary data.</text>
</comment>
<keyword evidence="1" id="KW-0472">Membrane</keyword>
<organism evidence="3 4">
    <name type="scientific">Eubacterium multiforme</name>
    <dbReference type="NCBI Taxonomy" id="83339"/>
    <lineage>
        <taxon>Bacteria</taxon>
        <taxon>Bacillati</taxon>
        <taxon>Bacillota</taxon>
        <taxon>Clostridia</taxon>
        <taxon>Eubacteriales</taxon>
        <taxon>Eubacteriaceae</taxon>
        <taxon>Eubacterium</taxon>
    </lineage>
</organism>
<dbReference type="EMBL" id="JAUSUF010000002">
    <property type="protein sequence ID" value="MDQ0149071.1"/>
    <property type="molecule type" value="Genomic_DNA"/>
</dbReference>
<keyword evidence="4" id="KW-1185">Reference proteome</keyword>
<evidence type="ECO:0000256" key="1">
    <source>
        <dbReference type="SAM" id="Phobius"/>
    </source>
</evidence>
<evidence type="ECO:0000313" key="4">
    <source>
        <dbReference type="Proteomes" id="UP001228504"/>
    </source>
</evidence>
<dbReference type="RefSeq" id="WP_307484021.1">
    <property type="nucleotide sequence ID" value="NZ_JAUSUF010000002.1"/>
</dbReference>
<reference evidence="3 4" key="1">
    <citation type="submission" date="2023-07" db="EMBL/GenBank/DDBJ databases">
        <title>Genomic Encyclopedia of Type Strains, Phase IV (KMG-IV): sequencing the most valuable type-strain genomes for metagenomic binning, comparative biology and taxonomic classification.</title>
        <authorList>
            <person name="Goeker M."/>
        </authorList>
    </citation>
    <scope>NUCLEOTIDE SEQUENCE [LARGE SCALE GENOMIC DNA]</scope>
    <source>
        <strain evidence="3 4">DSM 20694</strain>
    </source>
</reference>
<keyword evidence="1" id="KW-0812">Transmembrane</keyword>